<gene>
    <name evidence="1" type="ORF">FEQUK3_LOCUS4314</name>
</gene>
<evidence type="ECO:0000313" key="1">
    <source>
        <dbReference type="EMBL" id="CAG7558609.1"/>
    </source>
</evidence>
<organism evidence="1 2">
    <name type="scientific">Fusarium equiseti</name>
    <name type="common">Fusarium scirpi</name>
    <dbReference type="NCBI Taxonomy" id="61235"/>
    <lineage>
        <taxon>Eukaryota</taxon>
        <taxon>Fungi</taxon>
        <taxon>Dikarya</taxon>
        <taxon>Ascomycota</taxon>
        <taxon>Pezizomycotina</taxon>
        <taxon>Sordariomycetes</taxon>
        <taxon>Hypocreomycetidae</taxon>
        <taxon>Hypocreales</taxon>
        <taxon>Nectriaceae</taxon>
        <taxon>Fusarium</taxon>
        <taxon>Fusarium incarnatum-equiseti species complex</taxon>
    </lineage>
</organism>
<comment type="caution">
    <text evidence="1">The sequence shown here is derived from an EMBL/GenBank/DDBJ whole genome shotgun (WGS) entry which is preliminary data.</text>
</comment>
<name>A0A8J2NHH5_FUSEQ</name>
<dbReference type="EMBL" id="CAJSTJ010000125">
    <property type="protein sequence ID" value="CAG7558609.1"/>
    <property type="molecule type" value="Genomic_DNA"/>
</dbReference>
<evidence type="ECO:0008006" key="3">
    <source>
        <dbReference type="Google" id="ProtNLM"/>
    </source>
</evidence>
<reference evidence="1" key="1">
    <citation type="submission" date="2021-05" db="EMBL/GenBank/DDBJ databases">
        <authorList>
            <person name="Khan N."/>
        </authorList>
    </citation>
    <scope>NUCLEOTIDE SEQUENCE</scope>
</reference>
<accession>A0A8J2NHH5</accession>
<proteinExistence type="predicted"/>
<protein>
    <recommendedName>
        <fullName evidence="3">Inner membrane assembly complex subunit 17</fullName>
    </recommendedName>
</protein>
<dbReference type="Proteomes" id="UP000693738">
    <property type="component" value="Unassembled WGS sequence"/>
</dbReference>
<dbReference type="AlphaFoldDB" id="A0A8J2NHH5"/>
<sequence length="104" mass="11916">MISSTLARLRPAIAPRGVYNRGLLSVSRRTYANKTQPSPTSQFYRTFTRPIAKTLLIAVFVYQLAYWSWVKLETDEIRAERDATIETLETTIKEYDAATKAKKV</sequence>
<evidence type="ECO:0000313" key="2">
    <source>
        <dbReference type="Proteomes" id="UP000693738"/>
    </source>
</evidence>